<dbReference type="RefSeq" id="WP_174399783.1">
    <property type="nucleotide sequence ID" value="NZ_VBSB01000013.1"/>
</dbReference>
<feature type="compositionally biased region" description="Low complexity" evidence="1">
    <location>
        <begin position="340"/>
        <end position="362"/>
    </location>
</feature>
<feature type="compositionally biased region" description="Basic and acidic residues" evidence="1">
    <location>
        <begin position="541"/>
        <end position="556"/>
    </location>
</feature>
<feature type="region of interest" description="Disordered" evidence="1">
    <location>
        <begin position="318"/>
        <end position="362"/>
    </location>
</feature>
<dbReference type="PROSITE" id="PS51257">
    <property type="entry name" value="PROKAR_LIPOPROTEIN"/>
    <property type="match status" value="1"/>
</dbReference>
<feature type="region of interest" description="Disordered" evidence="1">
    <location>
        <begin position="96"/>
        <end position="129"/>
    </location>
</feature>
<protein>
    <recommendedName>
        <fullName evidence="4">PPE family domain-containing protein</fullName>
    </recommendedName>
</protein>
<feature type="compositionally biased region" description="Low complexity" evidence="1">
    <location>
        <begin position="96"/>
        <end position="111"/>
    </location>
</feature>
<dbReference type="EMBL" id="VBSB01000013">
    <property type="protein sequence ID" value="NTY62054.1"/>
    <property type="molecule type" value="Genomic_DNA"/>
</dbReference>
<feature type="region of interest" description="Disordered" evidence="1">
    <location>
        <begin position="409"/>
        <end position="556"/>
    </location>
</feature>
<feature type="compositionally biased region" description="Gly residues" evidence="1">
    <location>
        <begin position="484"/>
        <end position="499"/>
    </location>
</feature>
<name>A0ABX2K1V9_9MYCO</name>
<reference evidence="2 3" key="1">
    <citation type="submission" date="2019-05" db="EMBL/GenBank/DDBJ databases">
        <title>Mycolicibacterium sphagni ENV482 genome assembly.</title>
        <authorList>
            <person name="Chen W."/>
            <person name="Faulkner N.W."/>
            <person name="Hyman M.R."/>
        </authorList>
    </citation>
    <scope>NUCLEOTIDE SEQUENCE [LARGE SCALE GENOMIC DNA]</scope>
    <source>
        <strain evidence="2 3">ENV482</strain>
    </source>
</reference>
<keyword evidence="3" id="KW-1185">Reference proteome</keyword>
<organism evidence="2 3">
    <name type="scientific">Mycolicibacterium sphagni</name>
    <dbReference type="NCBI Taxonomy" id="1786"/>
    <lineage>
        <taxon>Bacteria</taxon>
        <taxon>Bacillati</taxon>
        <taxon>Actinomycetota</taxon>
        <taxon>Actinomycetes</taxon>
        <taxon>Mycobacteriales</taxon>
        <taxon>Mycobacteriaceae</taxon>
        <taxon>Mycolicibacterium</taxon>
    </lineage>
</organism>
<proteinExistence type="predicted"/>
<feature type="compositionally biased region" description="Basic and acidic residues" evidence="1">
    <location>
        <begin position="513"/>
        <end position="525"/>
    </location>
</feature>
<sequence length="556" mass="54753">MDLKVDPDGLRADGAALAGSASQGSTGAACLAAASDTVSTHVADTLTAWTQSLHTLMDHAGQLRVAGGLALTGTGNDLQSADDTNARHIASVIDGAGAAPSSAPGPSSASPPNVPTPSLPSLPSMNPLAPMTGEQVAALVHAGPGPASLRAFATHIRTTVAPAVMTTAQDVRNYGQSVHAHWDDGQTLAAKNVGDHADWLESTLHPHFLSVASAADSAAEHTDTLIRDTPKPQEFADLHQRLNVAMANFRATGGRNAAQVAKLQSDLSDKQSTALASYQTFAAAAPTTTAGAAPPAPAPPIVHAAGGQIEKLNETAHVKQDGPGHGKAHHGQGPGDEDSPVPTNAAPGTPTGTPPAAAAPTAAADQAAPGMVANIAGMIMGAGAGAAGQVANSLHGLTGGGSPLSALSSLSSLPGLGGMPHTGSPQLPSGPGDGNGMPESDPTDFGTGGTSPASGGGDGGGGAPLSSSSPAVGPSVGTGITAGAPGGGSPSGGVHGVGGMPMVPPMMGGMGGKNDEGRKTDDRRRVVLRPVPNTEPVFGEVRQERRTRADRDKKKT</sequence>
<evidence type="ECO:0000313" key="2">
    <source>
        <dbReference type="EMBL" id="NTY62054.1"/>
    </source>
</evidence>
<accession>A0ABX2K1V9</accession>
<gene>
    <name evidence="2" type="ORF">FEG63_21135</name>
</gene>
<dbReference type="Proteomes" id="UP000708347">
    <property type="component" value="Unassembled WGS sequence"/>
</dbReference>
<feature type="compositionally biased region" description="Low complexity" evidence="1">
    <location>
        <begin position="464"/>
        <end position="483"/>
    </location>
</feature>
<dbReference type="Gene3D" id="1.20.1260.20">
    <property type="entry name" value="PPE superfamily"/>
    <property type="match status" value="1"/>
</dbReference>
<dbReference type="InterPro" id="IPR038332">
    <property type="entry name" value="PPE_sf"/>
</dbReference>
<feature type="compositionally biased region" description="Gly residues" evidence="1">
    <location>
        <begin position="446"/>
        <end position="463"/>
    </location>
</feature>
<evidence type="ECO:0008006" key="4">
    <source>
        <dbReference type="Google" id="ProtNLM"/>
    </source>
</evidence>
<evidence type="ECO:0000256" key="1">
    <source>
        <dbReference type="SAM" id="MobiDB-lite"/>
    </source>
</evidence>
<evidence type="ECO:0000313" key="3">
    <source>
        <dbReference type="Proteomes" id="UP000708347"/>
    </source>
</evidence>
<comment type="caution">
    <text evidence="2">The sequence shown here is derived from an EMBL/GenBank/DDBJ whole genome shotgun (WGS) entry which is preliminary data.</text>
</comment>